<evidence type="ECO:0008006" key="4">
    <source>
        <dbReference type="Google" id="ProtNLM"/>
    </source>
</evidence>
<dbReference type="RefSeq" id="WP_010076125.1">
    <property type="nucleotide sequence ID" value="NC_014393.1"/>
</dbReference>
<dbReference type="EMBL" id="CP002160">
    <property type="protein sequence ID" value="ADL51016.1"/>
    <property type="molecule type" value="Genomic_DNA"/>
</dbReference>
<protein>
    <recommendedName>
        <fullName evidence="4">CvpA family protein</fullName>
    </recommendedName>
</protein>
<organism evidence="2 3">
    <name type="scientific">Clostridium cellulovorans (strain ATCC 35296 / DSM 3052 / OCM 3 / 743B)</name>
    <dbReference type="NCBI Taxonomy" id="573061"/>
    <lineage>
        <taxon>Bacteria</taxon>
        <taxon>Bacillati</taxon>
        <taxon>Bacillota</taxon>
        <taxon>Clostridia</taxon>
        <taxon>Eubacteriales</taxon>
        <taxon>Clostridiaceae</taxon>
        <taxon>Clostridium</taxon>
    </lineage>
</organism>
<accession>D9SUW1</accession>
<gene>
    <name evidence="2" type="ordered locus">Clocel_1261</name>
</gene>
<evidence type="ECO:0000256" key="1">
    <source>
        <dbReference type="SAM" id="Phobius"/>
    </source>
</evidence>
<feature type="transmembrane region" description="Helical" evidence="1">
    <location>
        <begin position="7"/>
        <end position="25"/>
    </location>
</feature>
<dbReference type="Proteomes" id="UP000002730">
    <property type="component" value="Chromosome"/>
</dbReference>
<evidence type="ECO:0000313" key="3">
    <source>
        <dbReference type="Proteomes" id="UP000002730"/>
    </source>
</evidence>
<feature type="transmembrane region" description="Helical" evidence="1">
    <location>
        <begin position="78"/>
        <end position="105"/>
    </location>
</feature>
<dbReference type="KEGG" id="ccb:Clocel_1261"/>
<sequence length="551" mass="61554">MKKIIKIVLPIIMIIILSFALYYLLLPAATIHSVSTAIFILFILVIVLIASVTAEMIRKSSRTEKVINNVKVSVGKSVGGSSISVSSISALAFLIVIIILIGGLISSARIFNAKAYQSLLTVNEGDFLKDVQSISYDMIPALDKDSSAKLGERKMGEMSDLVSQFEVTDMYTQINYKGRPVRVTPLRYGGFFKWLNNKEVGIAAYIMVDMVSQEVTCVRLNEGIKYSPSEFFSRDLKRYIRFKYPDMIFDEPEFEIDENGDPFWIISHVNTSIGLYGGKDIAGAVILNAVTGETAYYKLDEIPTWVDRVYNSERIINQYNDYGSLTHGFWNSIFGQRDVKNTTEGYNYIALNDDVYMYTGVTSVGKDESNIGFILVNQRTKETKFYNISGAEEYSGMASAEGLVQQFGYKATFPLLLNIDNQPTYFMALKDEAGLVKQYAMVNINQYQIGAIGDTIAECEKAYISAISKNGIAGNRNNETEVVKGTIAEIRTTVIEGNSYYFIVLSNSDRVFVISSEKDRSVVMLNPKDNVEITYNPSDSSIIDVIEISKE</sequence>
<name>D9SUW1_CLOC7</name>
<dbReference type="AlphaFoldDB" id="D9SUW1"/>
<proteinExistence type="predicted"/>
<dbReference type="STRING" id="573061.Clocel_1261"/>
<keyword evidence="1" id="KW-1133">Transmembrane helix</keyword>
<dbReference type="OrthoDB" id="3169575at2"/>
<evidence type="ECO:0000313" key="2">
    <source>
        <dbReference type="EMBL" id="ADL51016.1"/>
    </source>
</evidence>
<keyword evidence="1" id="KW-0472">Membrane</keyword>
<keyword evidence="1" id="KW-0812">Transmembrane</keyword>
<dbReference type="eggNOG" id="ENOG502Z7PD">
    <property type="taxonomic scope" value="Bacteria"/>
</dbReference>
<feature type="transmembrane region" description="Helical" evidence="1">
    <location>
        <begin position="37"/>
        <end position="57"/>
    </location>
</feature>
<dbReference type="HOGENOM" id="CLU_015927_0_0_9"/>
<reference evidence="2 3" key="1">
    <citation type="submission" date="2010-08" db="EMBL/GenBank/DDBJ databases">
        <title>Complete sequence of Clostridium cellulovorans 743B.</title>
        <authorList>
            <consortium name="US DOE Joint Genome Institute"/>
            <person name="Lucas S."/>
            <person name="Copeland A."/>
            <person name="Lapidus A."/>
            <person name="Cheng J.-F."/>
            <person name="Bruce D."/>
            <person name="Goodwin L."/>
            <person name="Pitluck S."/>
            <person name="Chertkov O."/>
            <person name="Detter J.C."/>
            <person name="Han C."/>
            <person name="Tapia R."/>
            <person name="Land M."/>
            <person name="Hauser L."/>
            <person name="Chang Y.-J."/>
            <person name="Jeffries C."/>
            <person name="Kyrpides N."/>
            <person name="Ivanova N."/>
            <person name="Mikhailova N."/>
            <person name="Hemme C.L."/>
            <person name="Woyke T."/>
        </authorList>
    </citation>
    <scope>NUCLEOTIDE SEQUENCE [LARGE SCALE GENOMIC DNA]</scope>
    <source>
        <strain evidence="3">ATCC 35296 / DSM 3052 / OCM 3 / 743B</strain>
    </source>
</reference>
<keyword evidence="3" id="KW-1185">Reference proteome</keyword>